<dbReference type="EMBL" id="RJUF01000175">
    <property type="protein sequence ID" value="MCP9764679.1"/>
    <property type="molecule type" value="Genomic_DNA"/>
</dbReference>
<feature type="signal peptide" evidence="1">
    <location>
        <begin position="1"/>
        <end position="19"/>
    </location>
</feature>
<sequence length="180" mass="19700">MKTRILFSAFFLLSLTTTAQDLVGRKIVNANLFLNATFNNGERVSTYTTTILTGKVKSDNTYWAFGAVLDNMNIQNSNNSLVNFGPAVEYGKFVKVVDRFYMAPVVGGSIQGVFGDTPGVKANIYAIPMRIMYDFSNHFMLSASFGSVNLSTISVQGLTNINLSGSLTNNSSFGVFYTFK</sequence>
<organism evidence="2 3">
    <name type="scientific">Lacihabitans soyangensis</name>
    <dbReference type="NCBI Taxonomy" id="869394"/>
    <lineage>
        <taxon>Bacteria</taxon>
        <taxon>Pseudomonadati</taxon>
        <taxon>Bacteroidota</taxon>
        <taxon>Cytophagia</taxon>
        <taxon>Cytophagales</taxon>
        <taxon>Leadbetterellaceae</taxon>
        <taxon>Lacihabitans</taxon>
    </lineage>
</organism>
<keyword evidence="3" id="KW-1185">Reference proteome</keyword>
<name>A0AAE3KU99_9BACT</name>
<accession>A0AAE3KU99</accession>
<evidence type="ECO:0000313" key="2">
    <source>
        <dbReference type="EMBL" id="MCP9764679.1"/>
    </source>
</evidence>
<proteinExistence type="predicted"/>
<dbReference type="AlphaFoldDB" id="A0AAE3KU99"/>
<protein>
    <recommendedName>
        <fullName evidence="4">DUF3575 domain-containing protein</fullName>
    </recommendedName>
</protein>
<feature type="chain" id="PRO_5042095457" description="DUF3575 domain-containing protein" evidence="1">
    <location>
        <begin position="20"/>
        <end position="180"/>
    </location>
</feature>
<reference evidence="2 3" key="1">
    <citation type="submission" date="2018-11" db="EMBL/GenBank/DDBJ databases">
        <title>Novel bacteria species description.</title>
        <authorList>
            <person name="Han J.-H."/>
        </authorList>
    </citation>
    <scope>NUCLEOTIDE SEQUENCE [LARGE SCALE GENOMIC DNA]</scope>
    <source>
        <strain evidence="2 3">KCTC23259</strain>
    </source>
</reference>
<gene>
    <name evidence="2" type="ORF">EGI31_17205</name>
</gene>
<evidence type="ECO:0000256" key="1">
    <source>
        <dbReference type="SAM" id="SignalP"/>
    </source>
</evidence>
<dbReference type="RefSeq" id="WP_255038371.1">
    <property type="nucleotide sequence ID" value="NZ_RJUF01000175.1"/>
</dbReference>
<evidence type="ECO:0008006" key="4">
    <source>
        <dbReference type="Google" id="ProtNLM"/>
    </source>
</evidence>
<dbReference type="Proteomes" id="UP001204144">
    <property type="component" value="Unassembled WGS sequence"/>
</dbReference>
<evidence type="ECO:0000313" key="3">
    <source>
        <dbReference type="Proteomes" id="UP001204144"/>
    </source>
</evidence>
<keyword evidence="1" id="KW-0732">Signal</keyword>
<comment type="caution">
    <text evidence="2">The sequence shown here is derived from an EMBL/GenBank/DDBJ whole genome shotgun (WGS) entry which is preliminary data.</text>
</comment>